<reference evidence="6" key="1">
    <citation type="submission" date="2008-06" db="EMBL/GenBank/DDBJ databases">
        <authorList>
            <person name="Lorenzi H."/>
            <person name="Inman J."/>
            <person name="Miller J."/>
            <person name="Schobel S."/>
            <person name="Amedeo P."/>
            <person name="Caler E.V."/>
            <person name="da Silva J."/>
        </authorList>
    </citation>
    <scope>NUCLEOTIDE SEQUENCE [LARGE SCALE GENOMIC DNA]</scope>
    <source>
        <strain evidence="6">RN66</strain>
    </source>
</reference>
<dbReference type="SUPFAM" id="SSF53335">
    <property type="entry name" value="S-adenosyl-L-methionine-dependent methyltransferases"/>
    <property type="match status" value="2"/>
</dbReference>
<dbReference type="Gene3D" id="3.40.50.150">
    <property type="entry name" value="Vaccinia Virus protein VP39"/>
    <property type="match status" value="2"/>
</dbReference>
<evidence type="ECO:0000256" key="3">
    <source>
        <dbReference type="ARBA" id="ARBA00022679"/>
    </source>
</evidence>
<dbReference type="eggNOG" id="KOG2352">
    <property type="taxonomic scope" value="Eukaryota"/>
</dbReference>
<dbReference type="Pfam" id="PF01564">
    <property type="entry name" value="Spermine_synth"/>
    <property type="match status" value="1"/>
</dbReference>
<dbReference type="PANTHER" id="PTHR12176:SF78">
    <property type="entry name" value="EEF1A LYSINE AND N-TERMINAL METHYLTRANSFERASE"/>
    <property type="match status" value="1"/>
</dbReference>
<name>B6ADC0_CRYMR</name>
<dbReference type="OrthoDB" id="411785at2759"/>
<evidence type="ECO:0000259" key="5">
    <source>
        <dbReference type="Pfam" id="PF13847"/>
    </source>
</evidence>
<evidence type="ECO:0000313" key="7">
    <source>
        <dbReference type="Proteomes" id="UP000001460"/>
    </source>
</evidence>
<protein>
    <recommendedName>
        <fullName evidence="5">Methyltransferase domain-containing protein</fullName>
    </recommendedName>
</protein>
<evidence type="ECO:0000256" key="4">
    <source>
        <dbReference type="ARBA" id="ARBA00023268"/>
    </source>
</evidence>
<dbReference type="Pfam" id="PF13847">
    <property type="entry name" value="Methyltransf_31"/>
    <property type="match status" value="1"/>
</dbReference>
<dbReference type="OMA" id="FEWYGAF"/>
<keyword evidence="2" id="KW-0489">Methyltransferase</keyword>
<evidence type="ECO:0000256" key="2">
    <source>
        <dbReference type="ARBA" id="ARBA00022603"/>
    </source>
</evidence>
<dbReference type="PANTHER" id="PTHR12176">
    <property type="entry name" value="SAM-DEPENDENT METHYLTRANSFERASE SUPERFAMILY PROTEIN"/>
    <property type="match status" value="1"/>
</dbReference>
<comment type="similarity">
    <text evidence="1">Belongs to the methyltransferase superfamily.</text>
</comment>
<sequence length="702" mass="82132">MDILPEFLEDFTNNEYWEQFFLKLDKNKKINFEWYGDYNLIKSKLFESLKYSHDSNKSINILHIGCGNSNIPLELYNIGYHNIVNIDFSQNVIKKMKKLCKEYYKMKWICLDVGNDLEDFANKEENKGIYDIIIDKGFLDAFLSTNILQDTYKKRGTEYFKICSKLLNNNGKYILITLCQEYISNVIIRSFYKEKVYLNIYPLFNIEDSKFLPYYIEINKIEDSKNDIVMCFLNDDSSYIKSSNFNIWLLPKHIKEISALFWSKKHIKYYKPGQMIVYYLNGNEKSKDNDSYKIVIYDNEVERIEYQLTAALIVPFGEELDWLYNTKKGYQELAEQIKTKRLIVISSHISNNIISNLEITNKISSYLSPLALEGSGKFPILSIGDNGHIKRKCIAYIESDYCNGIQIYEILSKKRNCRQMVFTSNPRLIQSEVTILNSNNGNIKFNYLSKLSDYYIGVILASSLSLININRYKTRTPEIIILGLGGGILASVFGQLYTRDQLNITAIEIDPNVVDAAINYFGLSKNRINIIIEDAFKYIEDISKMKPNSTDIIVIDINSNNIGDPLMCPAKHFIEPYFIELMKLSITEAGCIIYNISCRDKERKYQIYQEIISNINKNIINNLNMENKYIDSSYKLNNINEDNEYFIQVIPTTEDDVNEVWVIQKKSIFESLEKKHEYIDNFIKDNNLTNSEERIKWANKWK</sequence>
<dbReference type="VEuPathDB" id="CryptoDB:CMU_007000"/>
<dbReference type="CDD" id="cd02440">
    <property type="entry name" value="AdoMet_MTases"/>
    <property type="match status" value="1"/>
</dbReference>
<dbReference type="RefSeq" id="XP_002140560.1">
    <property type="nucleotide sequence ID" value="XM_002140524.1"/>
</dbReference>
<dbReference type="GO" id="GO:0032259">
    <property type="term" value="P:methylation"/>
    <property type="evidence" value="ECO:0007669"/>
    <property type="project" value="UniProtKB-KW"/>
</dbReference>
<evidence type="ECO:0000313" key="6">
    <source>
        <dbReference type="EMBL" id="EEA06211.1"/>
    </source>
</evidence>
<keyword evidence="3" id="KW-0808">Transferase</keyword>
<dbReference type="GO" id="GO:0008168">
    <property type="term" value="F:methyltransferase activity"/>
    <property type="evidence" value="ECO:0007669"/>
    <property type="project" value="UniProtKB-KW"/>
</dbReference>
<accession>B6ADC0</accession>
<keyword evidence="4" id="KW-0511">Multifunctional enzyme</keyword>
<dbReference type="InterPro" id="IPR025714">
    <property type="entry name" value="Methyltranfer_dom"/>
</dbReference>
<gene>
    <name evidence="6" type="ORF">CMU_007000</name>
</gene>
<dbReference type="EMBL" id="DS989729">
    <property type="protein sequence ID" value="EEA06211.1"/>
    <property type="molecule type" value="Genomic_DNA"/>
</dbReference>
<dbReference type="GeneID" id="6995889"/>
<dbReference type="Proteomes" id="UP000001460">
    <property type="component" value="Unassembled WGS sequence"/>
</dbReference>
<dbReference type="InterPro" id="IPR029063">
    <property type="entry name" value="SAM-dependent_MTases_sf"/>
</dbReference>
<dbReference type="InterPro" id="IPR051419">
    <property type="entry name" value="Lys/N-term_MeTrsfase_sf"/>
</dbReference>
<dbReference type="AlphaFoldDB" id="B6ADC0"/>
<organism evidence="6 7">
    <name type="scientific">Cryptosporidium muris (strain RN66)</name>
    <dbReference type="NCBI Taxonomy" id="441375"/>
    <lineage>
        <taxon>Eukaryota</taxon>
        <taxon>Sar</taxon>
        <taxon>Alveolata</taxon>
        <taxon>Apicomplexa</taxon>
        <taxon>Conoidasida</taxon>
        <taxon>Coccidia</taxon>
        <taxon>Eucoccidiorida</taxon>
        <taxon>Eimeriorina</taxon>
        <taxon>Cryptosporidiidae</taxon>
        <taxon>Cryptosporidium</taxon>
    </lineage>
</organism>
<proteinExistence type="inferred from homology"/>
<evidence type="ECO:0000256" key="1">
    <source>
        <dbReference type="ARBA" id="ARBA00008361"/>
    </source>
</evidence>
<keyword evidence="7" id="KW-1185">Reference proteome</keyword>
<feature type="domain" description="Methyltransferase" evidence="5">
    <location>
        <begin position="56"/>
        <end position="183"/>
    </location>
</feature>